<accession>A0A3L7ZQ55</accession>
<evidence type="ECO:0000313" key="3">
    <source>
        <dbReference type="Proteomes" id="UP000278164"/>
    </source>
</evidence>
<comment type="caution">
    <text evidence="1">The sequence shown here is derived from an EMBL/GenBank/DDBJ whole genome shotgun (WGS) entry which is preliminary data.</text>
</comment>
<organism evidence="1 3">
    <name type="scientific">Parabacteroides distasonis</name>
    <dbReference type="NCBI Taxonomy" id="823"/>
    <lineage>
        <taxon>Bacteria</taxon>
        <taxon>Pseudomonadati</taxon>
        <taxon>Bacteroidota</taxon>
        <taxon>Bacteroidia</taxon>
        <taxon>Bacteroidales</taxon>
        <taxon>Tannerellaceae</taxon>
        <taxon>Parabacteroides</taxon>
    </lineage>
</organism>
<proteinExistence type="predicted"/>
<evidence type="ECO:0000313" key="2">
    <source>
        <dbReference type="EMBL" id="TGY62316.1"/>
    </source>
</evidence>
<dbReference type="Proteomes" id="UP000310032">
    <property type="component" value="Unassembled WGS sequence"/>
</dbReference>
<dbReference type="Proteomes" id="UP000278164">
    <property type="component" value="Unassembled WGS sequence"/>
</dbReference>
<dbReference type="EMBL" id="RAYI01000011">
    <property type="protein sequence ID" value="RLT74024.1"/>
    <property type="molecule type" value="Genomic_DNA"/>
</dbReference>
<dbReference type="RefSeq" id="WP_121735646.1">
    <property type="nucleotide sequence ID" value="NZ_QXXG01000009.1"/>
</dbReference>
<dbReference type="OrthoDB" id="1100562at2"/>
<evidence type="ECO:0000313" key="1">
    <source>
        <dbReference type="EMBL" id="RLT74024.1"/>
    </source>
</evidence>
<evidence type="ECO:0000313" key="4">
    <source>
        <dbReference type="Proteomes" id="UP000310032"/>
    </source>
</evidence>
<sequence length="265" mass="29489">MSEIKYIDQSRLRQEEDFGFHKIAIAEMGKCTDEKLAPVYQVYKTAYETFDKALKQSGGEHVLSQPIITQDTVCDKLYRGLNSQVSAMEGFFDPAIAEVARQARIILKKYGNPTALPYLEEAGVLHNLIQELEEFDGVSDSESPDEISADEITTNRLAAIHIDGWVSRLKTETARFLELFAERNTQNATKVTGATKAARLATDNAYRAAVKRLNALAEVNGDTDYIDVINALNTLIDRQSAIIKARATKSANKRKEEETNGQPEA</sequence>
<gene>
    <name evidence="1" type="ORF">D7V78_07270</name>
    <name evidence="2" type="ORF">E5342_02150</name>
</gene>
<dbReference type="InterPro" id="IPR046228">
    <property type="entry name" value="DUF6261"/>
</dbReference>
<dbReference type="AlphaFoldDB" id="A0A3L7ZQ55"/>
<dbReference type="Pfam" id="PF19775">
    <property type="entry name" value="DUF6261"/>
    <property type="match status" value="2"/>
</dbReference>
<reference evidence="2 4" key="2">
    <citation type="submission" date="2019-04" db="EMBL/GenBank/DDBJ databases">
        <title>Microbes associate with the intestines of laboratory mice.</title>
        <authorList>
            <person name="Navarre W."/>
            <person name="Wong E."/>
            <person name="Huang K."/>
            <person name="Tropini C."/>
            <person name="Ng K."/>
            <person name="Yu B."/>
        </authorList>
    </citation>
    <scope>NUCLEOTIDE SEQUENCE [LARGE SCALE GENOMIC DNA]</scope>
    <source>
        <strain evidence="2 4">NM39_I3</strain>
    </source>
</reference>
<reference evidence="1 3" key="1">
    <citation type="submission" date="2018-09" db="EMBL/GenBank/DDBJ databases">
        <title>Murine metabolic-syndrome-specific gut microbial biobank.</title>
        <authorList>
            <person name="Liu C."/>
        </authorList>
    </citation>
    <scope>NUCLEOTIDE SEQUENCE [LARGE SCALE GENOMIC DNA]</scope>
    <source>
        <strain evidence="1 3">8-P5</strain>
    </source>
</reference>
<name>A0A3L7ZQ55_PARDI</name>
<dbReference type="EMBL" id="SRYM01000004">
    <property type="protein sequence ID" value="TGY62316.1"/>
    <property type="molecule type" value="Genomic_DNA"/>
</dbReference>
<protein>
    <submittedName>
        <fullName evidence="1">Uncharacterized protein</fullName>
    </submittedName>
</protein>